<organism evidence="5 6">
    <name type="scientific">Halomonas citrativorans</name>
    <dbReference type="NCBI Taxonomy" id="2742612"/>
    <lineage>
        <taxon>Bacteria</taxon>
        <taxon>Pseudomonadati</taxon>
        <taxon>Pseudomonadota</taxon>
        <taxon>Gammaproteobacteria</taxon>
        <taxon>Oceanospirillales</taxon>
        <taxon>Halomonadaceae</taxon>
        <taxon>Halomonas</taxon>
    </lineage>
</organism>
<proteinExistence type="inferred from homology"/>
<feature type="binding site" evidence="4">
    <location>
        <position position="69"/>
    </location>
    <ligand>
        <name>substrate</name>
    </ligand>
</feature>
<keyword evidence="4" id="KW-0997">Cell inner membrane</keyword>
<dbReference type="InterPro" id="IPR020583">
    <property type="entry name" value="Inositol_monoP_metal-BS"/>
</dbReference>
<dbReference type="InterPro" id="IPR050725">
    <property type="entry name" value="CysQ/Inositol_MonoPase"/>
</dbReference>
<dbReference type="PANTHER" id="PTHR43028">
    <property type="entry name" value="3'(2'),5'-BISPHOSPHATE NUCLEOTIDASE 1"/>
    <property type="match status" value="1"/>
</dbReference>
<comment type="function">
    <text evidence="4">Converts adenosine-3',5'-bisphosphate (PAP) to AMP.</text>
</comment>
<reference evidence="5 6" key="1">
    <citation type="submission" date="2020-07" db="EMBL/GenBank/DDBJ databases">
        <title>Halophilic bacteria isolated from french cheeses.</title>
        <authorList>
            <person name="Kothe C.I."/>
            <person name="Farah-Kraiem B."/>
            <person name="Renault P."/>
            <person name="Dridi B."/>
        </authorList>
    </citation>
    <scope>NUCLEOTIDE SEQUENCE [LARGE SCALE GENOMIC DNA]</scope>
    <source>
        <strain evidence="5 6">FME16</strain>
    </source>
</reference>
<feature type="binding site" evidence="4">
    <location>
        <position position="91"/>
    </location>
    <ligand>
        <name>Mg(2+)</name>
        <dbReference type="ChEBI" id="CHEBI:18420"/>
        <label>2</label>
    </ligand>
</feature>
<feature type="binding site" evidence="4">
    <location>
        <position position="216"/>
    </location>
    <ligand>
        <name>Mg(2+)</name>
        <dbReference type="ChEBI" id="CHEBI:18420"/>
        <label>2</label>
    </ligand>
</feature>
<dbReference type="PRINTS" id="PR00377">
    <property type="entry name" value="IMPHPHTASES"/>
</dbReference>
<dbReference type="SUPFAM" id="SSF56655">
    <property type="entry name" value="Carbohydrate phosphatase"/>
    <property type="match status" value="1"/>
</dbReference>
<evidence type="ECO:0000256" key="1">
    <source>
        <dbReference type="ARBA" id="ARBA00001625"/>
    </source>
</evidence>
<feature type="binding site" evidence="4">
    <location>
        <position position="90"/>
    </location>
    <ligand>
        <name>Mg(2+)</name>
        <dbReference type="ChEBI" id="CHEBI:18420"/>
        <label>1</label>
    </ligand>
</feature>
<dbReference type="Gene3D" id="3.30.540.10">
    <property type="entry name" value="Fructose-1,6-Bisphosphatase, subunit A, domain 1"/>
    <property type="match status" value="1"/>
</dbReference>
<keyword evidence="4 5" id="KW-0378">Hydrolase</keyword>
<dbReference type="RefSeq" id="WP_192528629.1">
    <property type="nucleotide sequence ID" value="NZ_RRZC01000031.1"/>
</dbReference>
<dbReference type="GO" id="GO:0008441">
    <property type="term" value="F:3'(2'),5'-bisphosphate nucleotidase activity"/>
    <property type="evidence" value="ECO:0007669"/>
    <property type="project" value="UniProtKB-EC"/>
</dbReference>
<dbReference type="InterPro" id="IPR000760">
    <property type="entry name" value="Inositol_monophosphatase-like"/>
</dbReference>
<keyword evidence="4" id="KW-1003">Cell membrane</keyword>
<evidence type="ECO:0000313" key="5">
    <source>
        <dbReference type="EMBL" id="MBE0405216.1"/>
    </source>
</evidence>
<evidence type="ECO:0000256" key="2">
    <source>
        <dbReference type="ARBA" id="ARBA00022723"/>
    </source>
</evidence>
<feature type="binding site" evidence="4">
    <location>
        <begin position="90"/>
        <end position="93"/>
    </location>
    <ligand>
        <name>substrate</name>
    </ligand>
</feature>
<dbReference type="PROSITE" id="PS00629">
    <property type="entry name" value="IMP_1"/>
    <property type="match status" value="1"/>
</dbReference>
<dbReference type="Gene3D" id="3.40.190.80">
    <property type="match status" value="1"/>
</dbReference>
<dbReference type="HAMAP" id="MF_02095">
    <property type="entry name" value="CysQ"/>
    <property type="match status" value="1"/>
</dbReference>
<evidence type="ECO:0000256" key="4">
    <source>
        <dbReference type="HAMAP-Rule" id="MF_02095"/>
    </source>
</evidence>
<dbReference type="NCBIfam" id="TIGR01331">
    <property type="entry name" value="bisphos_cysQ"/>
    <property type="match status" value="1"/>
</dbReference>
<accession>A0ABR9FGK2</accession>
<dbReference type="EMBL" id="RRZC01000031">
    <property type="protein sequence ID" value="MBE0405216.1"/>
    <property type="molecule type" value="Genomic_DNA"/>
</dbReference>
<dbReference type="EC" id="3.1.3.7" evidence="4"/>
<sequence>MALIDQSLLDAVESIAHKAGEAIMSVYAREFSVEEKEDKSPLTEADKAAHNVIVRGLQALPVQFPILSEEDVESFAGANAEGRYWLVDPLDGTKEFIKRNGEFTVNIALIEQGVPVLGVVIAPALEIGYVAAKGLGAFKIEASGERKAISVAGKPGAGETWRVVGSRSHPSPDLAAWLEELGEHTMLPMGSSLKLCLVAEGVADAYPRLGPTCLWDTGAAHAVVLAANGRVETQEGIPLSYANPHEKLNPYFVVWGH</sequence>
<keyword evidence="4" id="KW-0472">Membrane</keyword>
<comment type="cofactor">
    <cofactor evidence="4">
        <name>Mg(2+)</name>
        <dbReference type="ChEBI" id="CHEBI:18420"/>
    </cofactor>
</comment>
<comment type="similarity">
    <text evidence="4">Belongs to the inositol monophosphatase superfamily. CysQ family.</text>
</comment>
<comment type="catalytic activity">
    <reaction evidence="1 4">
        <text>adenosine 3',5'-bisphosphate + H2O = AMP + phosphate</text>
        <dbReference type="Rhea" id="RHEA:10040"/>
        <dbReference type="ChEBI" id="CHEBI:15377"/>
        <dbReference type="ChEBI" id="CHEBI:43474"/>
        <dbReference type="ChEBI" id="CHEBI:58343"/>
        <dbReference type="ChEBI" id="CHEBI:456215"/>
        <dbReference type="EC" id="3.1.3.7"/>
    </reaction>
</comment>
<dbReference type="InterPro" id="IPR006240">
    <property type="entry name" value="CysQ"/>
</dbReference>
<evidence type="ECO:0000256" key="3">
    <source>
        <dbReference type="ARBA" id="ARBA00022842"/>
    </source>
</evidence>
<dbReference type="Pfam" id="PF00459">
    <property type="entry name" value="Inositol_P"/>
    <property type="match status" value="1"/>
</dbReference>
<keyword evidence="6" id="KW-1185">Reference proteome</keyword>
<keyword evidence="2 4" id="KW-0479">Metal-binding</keyword>
<comment type="subcellular location">
    <subcellularLocation>
        <location evidence="4">Cell inner membrane</location>
        <topology evidence="4">Peripheral membrane protein</topology>
        <orientation evidence="4">Cytoplasmic side</orientation>
    </subcellularLocation>
</comment>
<feature type="binding site" evidence="4">
    <location>
        <position position="88"/>
    </location>
    <ligand>
        <name>Mg(2+)</name>
        <dbReference type="ChEBI" id="CHEBI:18420"/>
        <label>2</label>
    </ligand>
</feature>
<gene>
    <name evidence="4 5" type="primary">cysQ</name>
    <name evidence="5" type="ORF">EI163_16885</name>
</gene>
<dbReference type="Proteomes" id="UP000754821">
    <property type="component" value="Unassembled WGS sequence"/>
</dbReference>
<keyword evidence="3 4" id="KW-0460">Magnesium</keyword>
<feature type="binding site" evidence="4">
    <location>
        <position position="69"/>
    </location>
    <ligand>
        <name>Mg(2+)</name>
        <dbReference type="ChEBI" id="CHEBI:18420"/>
        <label>1</label>
    </ligand>
</feature>
<evidence type="ECO:0000313" key="6">
    <source>
        <dbReference type="Proteomes" id="UP000754821"/>
    </source>
</evidence>
<dbReference type="CDD" id="cd01638">
    <property type="entry name" value="CysQ"/>
    <property type="match status" value="1"/>
</dbReference>
<name>A0ABR9FGK2_9GAMM</name>
<protein>
    <recommendedName>
        <fullName evidence="4">3'(2'),5'-bisphosphate nucleotidase CysQ</fullName>
        <ecNumber evidence="4">3.1.3.7</ecNumber>
    </recommendedName>
    <alternativeName>
        <fullName evidence="4">3'(2'),5-bisphosphonucleoside 3'(2')-phosphohydrolase</fullName>
    </alternativeName>
    <alternativeName>
        <fullName evidence="4">3'-phosphoadenosine 5'-phosphate phosphatase</fullName>
        <shortName evidence="4">PAP phosphatase</shortName>
    </alternativeName>
</protein>
<dbReference type="PANTHER" id="PTHR43028:SF5">
    <property type="entry name" value="3'(2'),5'-BISPHOSPHATE NUCLEOTIDASE 1"/>
    <property type="match status" value="1"/>
</dbReference>
<feature type="binding site" evidence="4">
    <location>
        <position position="216"/>
    </location>
    <ligand>
        <name>substrate</name>
    </ligand>
</feature>
<comment type="caution">
    <text evidence="5">The sequence shown here is derived from an EMBL/GenBank/DDBJ whole genome shotgun (WGS) entry which is preliminary data.</text>
</comment>
<feature type="binding site" evidence="4">
    <location>
        <position position="88"/>
    </location>
    <ligand>
        <name>Mg(2+)</name>
        <dbReference type="ChEBI" id="CHEBI:18420"/>
        <label>1</label>
    </ligand>
</feature>